<organism evidence="1 2">
    <name type="scientific">Trifolium subterraneum</name>
    <name type="common">Subterranean clover</name>
    <dbReference type="NCBI Taxonomy" id="3900"/>
    <lineage>
        <taxon>Eukaryota</taxon>
        <taxon>Viridiplantae</taxon>
        <taxon>Streptophyta</taxon>
        <taxon>Embryophyta</taxon>
        <taxon>Tracheophyta</taxon>
        <taxon>Spermatophyta</taxon>
        <taxon>Magnoliopsida</taxon>
        <taxon>eudicotyledons</taxon>
        <taxon>Gunneridae</taxon>
        <taxon>Pentapetalae</taxon>
        <taxon>rosids</taxon>
        <taxon>fabids</taxon>
        <taxon>Fabales</taxon>
        <taxon>Fabaceae</taxon>
        <taxon>Papilionoideae</taxon>
        <taxon>50 kb inversion clade</taxon>
        <taxon>NPAAA clade</taxon>
        <taxon>Hologalegina</taxon>
        <taxon>IRL clade</taxon>
        <taxon>Trifolieae</taxon>
        <taxon>Trifolium</taxon>
    </lineage>
</organism>
<keyword evidence="2" id="KW-1185">Reference proteome</keyword>
<name>A0A2Z6N9A2_TRISU</name>
<proteinExistence type="predicted"/>
<sequence length="110" mass="12186">MKNFTGDATAWSMGKYEAMLPLGRWKISIDFTAGTHTSHLSTTCMLRAKISLSRCRDPNLPSRNKYEDMDALADIVNYCLTYGATTPGLVLSQEVAQLLLELGQEDALLK</sequence>
<protein>
    <submittedName>
        <fullName evidence="1">Uncharacterized protein</fullName>
    </submittedName>
</protein>
<dbReference type="EMBL" id="DF973370">
    <property type="protein sequence ID" value="GAU28259.1"/>
    <property type="molecule type" value="Genomic_DNA"/>
</dbReference>
<dbReference type="Proteomes" id="UP000242715">
    <property type="component" value="Unassembled WGS sequence"/>
</dbReference>
<dbReference type="AlphaFoldDB" id="A0A2Z6N9A2"/>
<evidence type="ECO:0000313" key="1">
    <source>
        <dbReference type="EMBL" id="GAU28259.1"/>
    </source>
</evidence>
<reference evidence="2" key="1">
    <citation type="journal article" date="2017" name="Front. Plant Sci.">
        <title>Climate Clever Clovers: New Paradigm to Reduce the Environmental Footprint of Ruminants by Breeding Low Methanogenic Forages Utilizing Haplotype Variation.</title>
        <authorList>
            <person name="Kaur P."/>
            <person name="Appels R."/>
            <person name="Bayer P.E."/>
            <person name="Keeble-Gagnere G."/>
            <person name="Wang J."/>
            <person name="Hirakawa H."/>
            <person name="Shirasawa K."/>
            <person name="Vercoe P."/>
            <person name="Stefanova K."/>
            <person name="Durmic Z."/>
            <person name="Nichols P."/>
            <person name="Revell C."/>
            <person name="Isobe S.N."/>
            <person name="Edwards D."/>
            <person name="Erskine W."/>
        </authorList>
    </citation>
    <scope>NUCLEOTIDE SEQUENCE [LARGE SCALE GENOMIC DNA]</scope>
    <source>
        <strain evidence="2">cv. Daliak</strain>
    </source>
</reference>
<gene>
    <name evidence="1" type="ORF">TSUD_118660</name>
</gene>
<evidence type="ECO:0000313" key="2">
    <source>
        <dbReference type="Proteomes" id="UP000242715"/>
    </source>
</evidence>
<accession>A0A2Z6N9A2</accession>